<dbReference type="InterPro" id="IPR013087">
    <property type="entry name" value="Znf_C2H2_type"/>
</dbReference>
<keyword evidence="1" id="KW-0479">Metal-binding</keyword>
<proteinExistence type="predicted"/>
<accession>A0A8T2RQZ3</accession>
<evidence type="ECO:0000256" key="3">
    <source>
        <dbReference type="ARBA" id="ARBA00022771"/>
    </source>
</evidence>
<feature type="domain" description="C2H2-type" evidence="10">
    <location>
        <begin position="442"/>
        <end position="471"/>
    </location>
</feature>
<dbReference type="GO" id="GO:0008270">
    <property type="term" value="F:zinc ion binding"/>
    <property type="evidence" value="ECO:0007669"/>
    <property type="project" value="UniProtKB-KW"/>
</dbReference>
<comment type="caution">
    <text evidence="11">The sequence shown here is derived from an EMBL/GenBank/DDBJ whole genome shotgun (WGS) entry which is preliminary data.</text>
</comment>
<organism evidence="11 12">
    <name type="scientific">Ceratopteris richardii</name>
    <name type="common">Triangle waterfern</name>
    <dbReference type="NCBI Taxonomy" id="49495"/>
    <lineage>
        <taxon>Eukaryota</taxon>
        <taxon>Viridiplantae</taxon>
        <taxon>Streptophyta</taxon>
        <taxon>Embryophyta</taxon>
        <taxon>Tracheophyta</taxon>
        <taxon>Polypodiopsida</taxon>
        <taxon>Polypodiidae</taxon>
        <taxon>Polypodiales</taxon>
        <taxon>Pteridineae</taxon>
        <taxon>Pteridaceae</taxon>
        <taxon>Parkerioideae</taxon>
        <taxon>Ceratopteris</taxon>
    </lineage>
</organism>
<gene>
    <name evidence="11" type="ORF">KP509_25G015700</name>
</gene>
<dbReference type="AlphaFoldDB" id="A0A8T2RQZ3"/>
<dbReference type="PROSITE" id="PS50157">
    <property type="entry name" value="ZINC_FINGER_C2H2_2"/>
    <property type="match status" value="5"/>
</dbReference>
<dbReference type="GO" id="GO:0031519">
    <property type="term" value="C:PcG protein complex"/>
    <property type="evidence" value="ECO:0007669"/>
    <property type="project" value="TreeGrafter"/>
</dbReference>
<feature type="compositionally biased region" description="Low complexity" evidence="9">
    <location>
        <begin position="9"/>
        <end position="24"/>
    </location>
</feature>
<reference evidence="11" key="1">
    <citation type="submission" date="2021-08" db="EMBL/GenBank/DDBJ databases">
        <title>WGS assembly of Ceratopteris richardii.</title>
        <authorList>
            <person name="Marchant D.B."/>
            <person name="Chen G."/>
            <person name="Jenkins J."/>
            <person name="Shu S."/>
            <person name="Leebens-Mack J."/>
            <person name="Grimwood J."/>
            <person name="Schmutz J."/>
            <person name="Soltis P."/>
            <person name="Soltis D."/>
            <person name="Chen Z.-H."/>
        </authorList>
    </citation>
    <scope>NUCLEOTIDE SEQUENCE</scope>
    <source>
        <strain evidence="11">Whitten #5841</strain>
        <tissue evidence="11">Leaf</tissue>
    </source>
</reference>
<feature type="compositionally biased region" description="Low complexity" evidence="9">
    <location>
        <begin position="185"/>
        <end position="194"/>
    </location>
</feature>
<evidence type="ECO:0000256" key="9">
    <source>
        <dbReference type="SAM" id="MobiDB-lite"/>
    </source>
</evidence>
<feature type="compositionally biased region" description="Polar residues" evidence="9">
    <location>
        <begin position="44"/>
        <end position="60"/>
    </location>
</feature>
<evidence type="ECO:0000256" key="5">
    <source>
        <dbReference type="ARBA" id="ARBA00023015"/>
    </source>
</evidence>
<evidence type="ECO:0000313" key="11">
    <source>
        <dbReference type="EMBL" id="KAH7297863.1"/>
    </source>
</evidence>
<dbReference type="PROSITE" id="PS00028">
    <property type="entry name" value="ZINC_FINGER_C2H2_1"/>
    <property type="match status" value="4"/>
</dbReference>
<protein>
    <recommendedName>
        <fullName evidence="10">C2H2-type domain-containing protein</fullName>
    </recommendedName>
</protein>
<dbReference type="SUPFAM" id="SSF57667">
    <property type="entry name" value="beta-beta-alpha zinc fingers"/>
    <property type="match status" value="3"/>
</dbReference>
<dbReference type="GO" id="GO:0000981">
    <property type="term" value="F:DNA-binding transcription factor activity, RNA polymerase II-specific"/>
    <property type="evidence" value="ECO:0007669"/>
    <property type="project" value="TreeGrafter"/>
</dbReference>
<sequence>MAGKPDPSPLRTSTSRSLSRPTILQCLLSEPSDTPSRVLRPPIASQQLKASADDQTSFPSANCSFKPILSKSLEKKPAAERLPEHCPQNTGVESEDKEVGNSELTGKGLIRGTLERLGRDMCDKEASNHRDGAFCVDRNLKAPLGQSVLLATVHEDAHESCGDDDSQQSSNGQRESEGANEESDGSSSSGKDMMSNLSLQDEEKGKVSPLRALSHVAHIKRKQDYLQSNSGDTQFHPCMKKISASTTYASSSKKGLKQVQFQLEPPVYEKLMRLVVDRHQGSLEKFILATLDAFSREDNAAKRFSVSTSRKQGFSKWKRARFDQLKGTETQELALAFKSLAQCTPNAEVTSELMHIPWQELNMIQVQKMLEETKKMLLINEKVHDCPIVGCGKRFTTPGHLRDHLNEHSGEQPYSCSFEDCPMRFRSKQHLCRHMKKHERAHTCTFEGCNKRFAFRERLIVHQKIHSDERPLLCPWEGCGKTFKWANSLHGHMRTHTGEKPFQCTFAGCGRLFGYKVDLTRHRRTHFGQPARANH</sequence>
<feature type="region of interest" description="Disordered" evidence="9">
    <location>
        <begin position="74"/>
        <end position="107"/>
    </location>
</feature>
<dbReference type="FunFam" id="3.30.160.60:FF:000710">
    <property type="entry name" value="Zinc finger protein 768"/>
    <property type="match status" value="1"/>
</dbReference>
<dbReference type="FunFam" id="3.30.160.60:FF:000032">
    <property type="entry name" value="Krueppel-like factor 4"/>
    <property type="match status" value="1"/>
</dbReference>
<feature type="region of interest" description="Disordered" evidence="9">
    <location>
        <begin position="156"/>
        <end position="194"/>
    </location>
</feature>
<feature type="compositionally biased region" description="Basic and acidic residues" evidence="9">
    <location>
        <begin position="74"/>
        <end position="84"/>
    </location>
</feature>
<evidence type="ECO:0000256" key="4">
    <source>
        <dbReference type="ARBA" id="ARBA00022833"/>
    </source>
</evidence>
<keyword evidence="5" id="KW-0805">Transcription regulation</keyword>
<dbReference type="GO" id="GO:0000785">
    <property type="term" value="C:chromatin"/>
    <property type="evidence" value="ECO:0007669"/>
    <property type="project" value="TreeGrafter"/>
</dbReference>
<dbReference type="SMART" id="SM00355">
    <property type="entry name" value="ZnF_C2H2"/>
    <property type="match status" value="5"/>
</dbReference>
<evidence type="ECO:0000256" key="8">
    <source>
        <dbReference type="PROSITE-ProRule" id="PRU00042"/>
    </source>
</evidence>
<dbReference type="Pfam" id="PF00096">
    <property type="entry name" value="zf-C2H2"/>
    <property type="match status" value="3"/>
</dbReference>
<dbReference type="Gene3D" id="3.30.160.60">
    <property type="entry name" value="Classic Zinc Finger"/>
    <property type="match status" value="5"/>
</dbReference>
<dbReference type="InterPro" id="IPR036236">
    <property type="entry name" value="Znf_C2H2_sf"/>
</dbReference>
<feature type="domain" description="C2H2-type" evidence="10">
    <location>
        <begin position="384"/>
        <end position="413"/>
    </location>
</feature>
<evidence type="ECO:0000256" key="7">
    <source>
        <dbReference type="ARBA" id="ARBA00023242"/>
    </source>
</evidence>
<evidence type="ECO:0000259" key="10">
    <source>
        <dbReference type="PROSITE" id="PS50157"/>
    </source>
</evidence>
<feature type="region of interest" description="Disordered" evidence="9">
    <location>
        <begin position="1"/>
        <end position="60"/>
    </location>
</feature>
<dbReference type="Proteomes" id="UP000825935">
    <property type="component" value="Chromosome 25"/>
</dbReference>
<feature type="domain" description="C2H2-type" evidence="10">
    <location>
        <begin position="414"/>
        <end position="443"/>
    </location>
</feature>
<dbReference type="FunFam" id="3.30.160.60:FF:000125">
    <property type="entry name" value="Putative zinc finger protein 143"/>
    <property type="match status" value="1"/>
</dbReference>
<evidence type="ECO:0000256" key="1">
    <source>
        <dbReference type="ARBA" id="ARBA00022723"/>
    </source>
</evidence>
<dbReference type="OMA" id="HEYDGQV"/>
<keyword evidence="3 8" id="KW-0863">Zinc-finger</keyword>
<evidence type="ECO:0000256" key="6">
    <source>
        <dbReference type="ARBA" id="ARBA00023163"/>
    </source>
</evidence>
<feature type="domain" description="C2H2-type" evidence="10">
    <location>
        <begin position="472"/>
        <end position="501"/>
    </location>
</feature>
<keyword evidence="7" id="KW-0539">Nucleus</keyword>
<dbReference type="OrthoDB" id="9547406at2759"/>
<keyword evidence="4" id="KW-0862">Zinc</keyword>
<dbReference type="PANTHER" id="PTHR14003">
    <property type="entry name" value="TRANSCRIPTIONAL REPRESSOR PROTEIN YY"/>
    <property type="match status" value="1"/>
</dbReference>
<evidence type="ECO:0000313" key="12">
    <source>
        <dbReference type="Proteomes" id="UP000825935"/>
    </source>
</evidence>
<dbReference type="GO" id="GO:0005667">
    <property type="term" value="C:transcription regulator complex"/>
    <property type="evidence" value="ECO:0007669"/>
    <property type="project" value="TreeGrafter"/>
</dbReference>
<feature type="domain" description="C2H2-type" evidence="10">
    <location>
        <begin position="502"/>
        <end position="531"/>
    </location>
</feature>
<keyword evidence="6" id="KW-0804">Transcription</keyword>
<keyword evidence="12" id="KW-1185">Reference proteome</keyword>
<name>A0A8T2RQZ3_CERRI</name>
<keyword evidence="2" id="KW-0677">Repeat</keyword>
<dbReference type="PANTHER" id="PTHR14003:SF23">
    <property type="entry name" value="ZINC FINGER PROTEIN 143"/>
    <property type="match status" value="1"/>
</dbReference>
<dbReference type="GO" id="GO:0000978">
    <property type="term" value="F:RNA polymerase II cis-regulatory region sequence-specific DNA binding"/>
    <property type="evidence" value="ECO:0007669"/>
    <property type="project" value="TreeGrafter"/>
</dbReference>
<dbReference type="EMBL" id="CM035430">
    <property type="protein sequence ID" value="KAH7297863.1"/>
    <property type="molecule type" value="Genomic_DNA"/>
</dbReference>
<evidence type="ECO:0000256" key="2">
    <source>
        <dbReference type="ARBA" id="ARBA00022737"/>
    </source>
</evidence>